<organism evidence="1 2">
    <name type="scientific">Streblomastix strix</name>
    <dbReference type="NCBI Taxonomy" id="222440"/>
    <lineage>
        <taxon>Eukaryota</taxon>
        <taxon>Metamonada</taxon>
        <taxon>Preaxostyla</taxon>
        <taxon>Oxymonadida</taxon>
        <taxon>Streblomastigidae</taxon>
        <taxon>Streblomastix</taxon>
    </lineage>
</organism>
<protein>
    <submittedName>
        <fullName evidence="1">Uncharacterized protein</fullName>
    </submittedName>
</protein>
<accession>A0A5J4UG21</accession>
<dbReference type="EMBL" id="SNRW01016286">
    <property type="protein sequence ID" value="KAA6369519.1"/>
    <property type="molecule type" value="Genomic_DNA"/>
</dbReference>
<dbReference type="AlphaFoldDB" id="A0A5J4UG21"/>
<sequence length="189" mass="21532">MLQFLIEGEARQHFDEMLEFVKVVLDGYVQTMRSTITVQHPFVPPFVTFFPRSESKLNGITPQQPIHMRLLRICADILSASILIINPITANEPWKSFLQTLSENVYYYVFTGNQSDLFATAFAFSYPGQQLMKSGSIGSVQPINKNIGLAFGKPEYISEILPVSLPKIDLQQIPLDEKMDHTQDHKIQR</sequence>
<reference evidence="1 2" key="1">
    <citation type="submission" date="2019-03" db="EMBL/GenBank/DDBJ databases">
        <title>Single cell metagenomics reveals metabolic interactions within the superorganism composed of flagellate Streblomastix strix and complex community of Bacteroidetes bacteria on its surface.</title>
        <authorList>
            <person name="Treitli S.C."/>
            <person name="Kolisko M."/>
            <person name="Husnik F."/>
            <person name="Keeling P."/>
            <person name="Hampl V."/>
        </authorList>
    </citation>
    <scope>NUCLEOTIDE SEQUENCE [LARGE SCALE GENOMIC DNA]</scope>
    <source>
        <strain evidence="1">ST1C</strain>
    </source>
</reference>
<dbReference type="Proteomes" id="UP000324800">
    <property type="component" value="Unassembled WGS sequence"/>
</dbReference>
<evidence type="ECO:0000313" key="2">
    <source>
        <dbReference type="Proteomes" id="UP000324800"/>
    </source>
</evidence>
<gene>
    <name evidence="1" type="ORF">EZS28_034955</name>
</gene>
<comment type="caution">
    <text evidence="1">The sequence shown here is derived from an EMBL/GenBank/DDBJ whole genome shotgun (WGS) entry which is preliminary data.</text>
</comment>
<name>A0A5J4UG21_9EUKA</name>
<proteinExistence type="predicted"/>
<evidence type="ECO:0000313" key="1">
    <source>
        <dbReference type="EMBL" id="KAA6369519.1"/>
    </source>
</evidence>